<feature type="binding site" evidence="6">
    <location>
        <begin position="12"/>
        <end position="19"/>
    </location>
    <ligand>
        <name>GTP</name>
        <dbReference type="ChEBI" id="CHEBI:37565"/>
    </ligand>
</feature>
<dbReference type="FunFam" id="3.30.70.870:FF:000001">
    <property type="entry name" value="Elongation factor G"/>
    <property type="match status" value="1"/>
</dbReference>
<dbReference type="InterPro" id="IPR009022">
    <property type="entry name" value="EFG_III"/>
</dbReference>
<dbReference type="GO" id="GO:0003746">
    <property type="term" value="F:translation elongation factor activity"/>
    <property type="evidence" value="ECO:0007669"/>
    <property type="project" value="UniProtKB-UniRule"/>
</dbReference>
<dbReference type="CDD" id="cd01434">
    <property type="entry name" value="EFG_mtEFG1_IV"/>
    <property type="match status" value="1"/>
</dbReference>
<dbReference type="CDD" id="cd01886">
    <property type="entry name" value="EF-G"/>
    <property type="match status" value="1"/>
</dbReference>
<feature type="domain" description="Tr-type G" evidence="8">
    <location>
        <begin position="3"/>
        <end position="278"/>
    </location>
</feature>
<dbReference type="InterPro" id="IPR031157">
    <property type="entry name" value="G_TR_CS"/>
</dbReference>
<evidence type="ECO:0000259" key="8">
    <source>
        <dbReference type="PROSITE" id="PS51722"/>
    </source>
</evidence>
<dbReference type="SUPFAM" id="SSF54980">
    <property type="entry name" value="EF-G C-terminal domain-like"/>
    <property type="match status" value="2"/>
</dbReference>
<dbReference type="SUPFAM" id="SSF54211">
    <property type="entry name" value="Ribosomal protein S5 domain 2-like"/>
    <property type="match status" value="1"/>
</dbReference>
<dbReference type="NCBIfam" id="NF009381">
    <property type="entry name" value="PRK12740.1-5"/>
    <property type="match status" value="1"/>
</dbReference>
<evidence type="ECO:0000256" key="7">
    <source>
        <dbReference type="NCBIfam" id="TIGR00484"/>
    </source>
</evidence>
<comment type="subcellular location">
    <subcellularLocation>
        <location evidence="6">Cytoplasm</location>
    </subcellularLocation>
</comment>
<organism evidence="9 10">
    <name type="scientific">Candidatus Raymondbacteria bacterium RIFOXYD12_FULL_49_13</name>
    <dbReference type="NCBI Taxonomy" id="1817890"/>
    <lineage>
        <taxon>Bacteria</taxon>
        <taxon>Raymondiibacteriota</taxon>
    </lineage>
</organism>
<dbReference type="PROSITE" id="PS00301">
    <property type="entry name" value="G_TR_1"/>
    <property type="match status" value="1"/>
</dbReference>
<dbReference type="InterPro" id="IPR004540">
    <property type="entry name" value="Transl_elong_EFG/EF2"/>
</dbReference>
<dbReference type="NCBIfam" id="NF009379">
    <property type="entry name" value="PRK12740.1-3"/>
    <property type="match status" value="1"/>
</dbReference>
<dbReference type="InterPro" id="IPR000640">
    <property type="entry name" value="EFG_V-like"/>
</dbReference>
<dbReference type="InterPro" id="IPR009000">
    <property type="entry name" value="Transl_B-barrel_sf"/>
</dbReference>
<dbReference type="CDD" id="cd04088">
    <property type="entry name" value="EFG_mtEFG_II"/>
    <property type="match status" value="1"/>
</dbReference>
<evidence type="ECO:0000256" key="5">
    <source>
        <dbReference type="ARBA" id="ARBA00023134"/>
    </source>
</evidence>
<dbReference type="InterPro" id="IPR000795">
    <property type="entry name" value="T_Tr_GTP-bd_dom"/>
</dbReference>
<keyword evidence="5 6" id="KW-0342">GTP-binding</keyword>
<dbReference type="Pfam" id="PF03764">
    <property type="entry name" value="EFG_IV"/>
    <property type="match status" value="1"/>
</dbReference>
<dbReference type="SMART" id="SM00838">
    <property type="entry name" value="EFG_C"/>
    <property type="match status" value="1"/>
</dbReference>
<dbReference type="InterPro" id="IPR047872">
    <property type="entry name" value="EFG_IV"/>
</dbReference>
<reference evidence="9 10" key="1">
    <citation type="journal article" date="2016" name="Nat. Commun.">
        <title>Thousands of microbial genomes shed light on interconnected biogeochemical processes in an aquifer system.</title>
        <authorList>
            <person name="Anantharaman K."/>
            <person name="Brown C.T."/>
            <person name="Hug L.A."/>
            <person name="Sharon I."/>
            <person name="Castelle C.J."/>
            <person name="Probst A.J."/>
            <person name="Thomas B.C."/>
            <person name="Singh A."/>
            <person name="Wilkins M.J."/>
            <person name="Karaoz U."/>
            <person name="Brodie E.L."/>
            <person name="Williams K.H."/>
            <person name="Hubbard S.S."/>
            <person name="Banfield J.F."/>
        </authorList>
    </citation>
    <scope>NUCLEOTIDE SEQUENCE [LARGE SCALE GENOMIC DNA]</scope>
</reference>
<feature type="binding site" evidence="6">
    <location>
        <begin position="130"/>
        <end position="133"/>
    </location>
    <ligand>
        <name>GTP</name>
        <dbReference type="ChEBI" id="CHEBI:37565"/>
    </ligand>
</feature>
<dbReference type="FunFam" id="2.40.30.10:FF:000006">
    <property type="entry name" value="Elongation factor G"/>
    <property type="match status" value="1"/>
</dbReference>
<gene>
    <name evidence="6" type="primary">fusA</name>
    <name evidence="9" type="ORF">A2519_20715</name>
</gene>
<evidence type="ECO:0000256" key="2">
    <source>
        <dbReference type="ARBA" id="ARBA00022741"/>
    </source>
</evidence>
<dbReference type="Pfam" id="PF00009">
    <property type="entry name" value="GTP_EFTU"/>
    <property type="match status" value="1"/>
</dbReference>
<comment type="caution">
    <text evidence="9">The sequence shown here is derived from an EMBL/GenBank/DDBJ whole genome shotgun (WGS) entry which is preliminary data.</text>
</comment>
<dbReference type="NCBIfam" id="TIGR00231">
    <property type="entry name" value="small_GTP"/>
    <property type="match status" value="1"/>
</dbReference>
<feature type="binding site" evidence="6">
    <location>
        <begin position="76"/>
        <end position="80"/>
    </location>
    <ligand>
        <name>GTP</name>
        <dbReference type="ChEBI" id="CHEBI:37565"/>
    </ligand>
</feature>
<dbReference type="GO" id="GO:0005737">
    <property type="term" value="C:cytoplasm"/>
    <property type="evidence" value="ECO:0007669"/>
    <property type="project" value="UniProtKB-SubCell"/>
</dbReference>
<evidence type="ECO:0000256" key="1">
    <source>
        <dbReference type="ARBA" id="ARBA00005870"/>
    </source>
</evidence>
<keyword evidence="2 6" id="KW-0547">Nucleotide-binding</keyword>
<sequence>MPQRIRNIGIIAHIDAGKTTTTERILLYTGKIHRPGEVHDGNTIMDWMDQERERGITITAAATTCRWKEHTINIIDTPGHVDFTVEVERSLRVLDGAVVVFCAVGGVQPQSETVWHQADKYRIPRLTFINKMDRVGADFLGTVEAMRKKLNARPLILQMPIGSEEAFIGIVDLVEFKAAYFSEDDYGSHVRYEEIPEGLVAEARTRRMEMLEELSHDSDVILEKLLEDKEIEAVEIQQALRTAIVQSRMFPVLCGSAFKNKGVQQLLDAVVAYLPSPLDRGTVSGHSLRTPEDIETRFPSEKEPLSALAFKIQSDQFVGRLVFTRVYSGILRVGDAVFNANTGKRERVQRIFQMHADKRIEIDRARCGDIVALTGLRQTVTGNTLCDDKRPLLFEAISFPTPVIEIAIEPKSKADQEKLGMSLAKLSEDDPTFKVRSDENTGQTLISGMGELHLEVITTRLMREFHVEANVGKPYVSYSETITRSIDRDFRYQKQTGGKGHYAHIIFSVGPGKPNSGFIFRNDIVGGQVPREFIPAIEHGMKDALNFGPRAGYPVTDVQVVLTGGSSHSVDSSDLAFRIAGSLGIKEALAQAAPIILEPIMKVNVFVPEEYTGQVTGDINKRNAQILGIENKGNFQIITAEVPLAEMFGYATTARSLSQGRASFAMEFSHIKEVSKETYKRLTGDMTV</sequence>
<dbReference type="CDD" id="cd03713">
    <property type="entry name" value="EFG_mtEFG_C"/>
    <property type="match status" value="1"/>
</dbReference>
<dbReference type="FunFam" id="3.30.70.240:FF:000001">
    <property type="entry name" value="Elongation factor G"/>
    <property type="match status" value="1"/>
</dbReference>
<dbReference type="GO" id="GO:0003924">
    <property type="term" value="F:GTPase activity"/>
    <property type="evidence" value="ECO:0007669"/>
    <property type="project" value="InterPro"/>
</dbReference>
<dbReference type="PROSITE" id="PS51722">
    <property type="entry name" value="G_TR_2"/>
    <property type="match status" value="1"/>
</dbReference>
<dbReference type="PANTHER" id="PTHR43261">
    <property type="entry name" value="TRANSLATION ELONGATION FACTOR G-RELATED"/>
    <property type="match status" value="1"/>
</dbReference>
<dbReference type="HAMAP" id="MF_00054_B">
    <property type="entry name" value="EF_G_EF_2_B"/>
    <property type="match status" value="1"/>
</dbReference>
<protein>
    <recommendedName>
        <fullName evidence="6 7">Elongation factor G</fullName>
        <shortName evidence="6">EF-G</shortName>
    </recommendedName>
</protein>
<dbReference type="InterPro" id="IPR027417">
    <property type="entry name" value="P-loop_NTPase"/>
</dbReference>
<dbReference type="EMBL" id="MFYX01000067">
    <property type="protein sequence ID" value="OGK04686.1"/>
    <property type="molecule type" value="Genomic_DNA"/>
</dbReference>
<evidence type="ECO:0000313" key="9">
    <source>
        <dbReference type="EMBL" id="OGK04686.1"/>
    </source>
</evidence>
<dbReference type="Gene3D" id="2.40.30.10">
    <property type="entry name" value="Translation factors"/>
    <property type="match status" value="1"/>
</dbReference>
<dbReference type="Gene3D" id="3.30.70.240">
    <property type="match status" value="1"/>
</dbReference>
<evidence type="ECO:0000256" key="3">
    <source>
        <dbReference type="ARBA" id="ARBA00022768"/>
    </source>
</evidence>
<dbReference type="NCBIfam" id="TIGR00484">
    <property type="entry name" value="EF-G"/>
    <property type="match status" value="1"/>
</dbReference>
<evidence type="ECO:0000256" key="4">
    <source>
        <dbReference type="ARBA" id="ARBA00022917"/>
    </source>
</evidence>
<dbReference type="Pfam" id="PF14492">
    <property type="entry name" value="EFG_III"/>
    <property type="match status" value="1"/>
</dbReference>
<dbReference type="InterPro" id="IPR005225">
    <property type="entry name" value="Small_GTP-bd"/>
</dbReference>
<dbReference type="PANTHER" id="PTHR43261:SF1">
    <property type="entry name" value="RIBOSOME-RELEASING FACTOR 2, MITOCHONDRIAL"/>
    <property type="match status" value="1"/>
</dbReference>
<keyword evidence="6" id="KW-0963">Cytoplasm</keyword>
<dbReference type="AlphaFoldDB" id="A0A1F7FE01"/>
<dbReference type="SUPFAM" id="SSF52540">
    <property type="entry name" value="P-loop containing nucleoside triphosphate hydrolases"/>
    <property type="match status" value="1"/>
</dbReference>
<dbReference type="Gene3D" id="3.40.50.300">
    <property type="entry name" value="P-loop containing nucleotide triphosphate hydrolases"/>
    <property type="match status" value="1"/>
</dbReference>
<name>A0A1F7FE01_UNCRA</name>
<dbReference type="InterPro" id="IPR035649">
    <property type="entry name" value="EFG_V"/>
</dbReference>
<dbReference type="InterPro" id="IPR004161">
    <property type="entry name" value="EFTu-like_2"/>
</dbReference>
<proteinExistence type="inferred from homology"/>
<keyword evidence="3 6" id="KW-0251">Elongation factor</keyword>
<dbReference type="InterPro" id="IPR014721">
    <property type="entry name" value="Ribsml_uS5_D2-typ_fold_subgr"/>
</dbReference>
<dbReference type="CDD" id="cd16262">
    <property type="entry name" value="EFG_III"/>
    <property type="match status" value="1"/>
</dbReference>
<comment type="function">
    <text evidence="6">Catalyzes the GTP-dependent ribosomal translocation step during translation elongation. During this step, the ribosome changes from the pre-translocational (PRE) to the post-translocational (POST) state as the newly formed A-site-bound peptidyl-tRNA and P-site-bound deacylated tRNA move to the P and E sites, respectively. Catalyzes the coordinated movement of the two tRNA molecules, the mRNA and conformational changes in the ribosome.</text>
</comment>
<dbReference type="Gene3D" id="3.30.70.870">
    <property type="entry name" value="Elongation Factor G (Translational Gtpase), domain 3"/>
    <property type="match status" value="1"/>
</dbReference>
<dbReference type="InterPro" id="IPR041095">
    <property type="entry name" value="EFG_II"/>
</dbReference>
<dbReference type="InterPro" id="IPR035647">
    <property type="entry name" value="EFG_III/V"/>
</dbReference>
<dbReference type="InterPro" id="IPR005517">
    <property type="entry name" value="Transl_elong_EFG/EF2_IV"/>
</dbReference>
<dbReference type="GO" id="GO:0005525">
    <property type="term" value="F:GTP binding"/>
    <property type="evidence" value="ECO:0007669"/>
    <property type="project" value="UniProtKB-UniRule"/>
</dbReference>
<dbReference type="Proteomes" id="UP000179243">
    <property type="component" value="Unassembled WGS sequence"/>
</dbReference>
<dbReference type="Gene3D" id="3.30.230.10">
    <property type="match status" value="1"/>
</dbReference>
<dbReference type="InterPro" id="IPR020568">
    <property type="entry name" value="Ribosomal_Su5_D2-typ_SF"/>
</dbReference>
<dbReference type="SUPFAM" id="SSF50447">
    <property type="entry name" value="Translation proteins"/>
    <property type="match status" value="1"/>
</dbReference>
<dbReference type="SMART" id="SM00889">
    <property type="entry name" value="EFG_IV"/>
    <property type="match status" value="1"/>
</dbReference>
<accession>A0A1F7FE01</accession>
<keyword evidence="4 6" id="KW-0648">Protein biosynthesis</keyword>
<dbReference type="GO" id="GO:0032790">
    <property type="term" value="P:ribosome disassembly"/>
    <property type="evidence" value="ECO:0007669"/>
    <property type="project" value="TreeGrafter"/>
</dbReference>
<comment type="similarity">
    <text evidence="1 6">Belongs to the TRAFAC class translation factor GTPase superfamily. Classic translation factor GTPase family. EF-G/EF-2 subfamily.</text>
</comment>
<dbReference type="PRINTS" id="PR00315">
    <property type="entry name" value="ELONGATNFCT"/>
</dbReference>
<evidence type="ECO:0000256" key="6">
    <source>
        <dbReference type="HAMAP-Rule" id="MF_00054"/>
    </source>
</evidence>
<dbReference type="FunFam" id="3.40.50.300:FF:000029">
    <property type="entry name" value="Elongation factor G"/>
    <property type="match status" value="1"/>
</dbReference>
<dbReference type="Pfam" id="PF03144">
    <property type="entry name" value="GTP_EFTU_D2"/>
    <property type="match status" value="1"/>
</dbReference>
<evidence type="ECO:0000313" key="10">
    <source>
        <dbReference type="Proteomes" id="UP000179243"/>
    </source>
</evidence>
<dbReference type="Pfam" id="PF00679">
    <property type="entry name" value="EFG_C"/>
    <property type="match status" value="1"/>
</dbReference>